<dbReference type="RefSeq" id="WP_149545083.1">
    <property type="nucleotide sequence ID" value="NZ_VTPS01000007.1"/>
</dbReference>
<dbReference type="PANTHER" id="PTHR43479:SF7">
    <property type="entry name" value="TETR-FAMILY TRANSCRIPTIONAL REGULATOR"/>
    <property type="match status" value="1"/>
</dbReference>
<dbReference type="SUPFAM" id="SSF46689">
    <property type="entry name" value="Homeodomain-like"/>
    <property type="match status" value="1"/>
</dbReference>
<evidence type="ECO:0000313" key="6">
    <source>
        <dbReference type="Proteomes" id="UP000322976"/>
    </source>
</evidence>
<gene>
    <name evidence="5" type="ORF">FWJ32_06115</name>
</gene>
<evidence type="ECO:0000256" key="2">
    <source>
        <dbReference type="PROSITE-ProRule" id="PRU00335"/>
    </source>
</evidence>
<dbReference type="InterPro" id="IPR039532">
    <property type="entry name" value="TetR_C_Firmicutes"/>
</dbReference>
<keyword evidence="1 2" id="KW-0238">DNA-binding</keyword>
<dbReference type="Gene3D" id="1.10.357.10">
    <property type="entry name" value="Tetracycline Repressor, domain 2"/>
    <property type="match status" value="1"/>
</dbReference>
<evidence type="ECO:0000313" key="5">
    <source>
        <dbReference type="EMBL" id="TZE82321.1"/>
    </source>
</evidence>
<evidence type="ECO:0000256" key="3">
    <source>
        <dbReference type="SAM" id="Phobius"/>
    </source>
</evidence>
<feature type="domain" description="HTH tetR-type" evidence="4">
    <location>
        <begin position="1"/>
        <end position="59"/>
    </location>
</feature>
<dbReference type="Proteomes" id="UP000322976">
    <property type="component" value="Unassembled WGS sequence"/>
</dbReference>
<dbReference type="InterPro" id="IPR001647">
    <property type="entry name" value="HTH_TetR"/>
</dbReference>
<keyword evidence="3" id="KW-1133">Transmembrane helix</keyword>
<keyword evidence="6" id="KW-1185">Reference proteome</keyword>
<dbReference type="EMBL" id="VTPS01000007">
    <property type="protein sequence ID" value="TZE82321.1"/>
    <property type="molecule type" value="Genomic_DNA"/>
</dbReference>
<protein>
    <submittedName>
        <fullName evidence="5">TetR family transcriptional regulator</fullName>
    </submittedName>
</protein>
<keyword evidence="3" id="KW-0472">Membrane</keyword>
<dbReference type="GO" id="GO:0003677">
    <property type="term" value="F:DNA binding"/>
    <property type="evidence" value="ECO:0007669"/>
    <property type="project" value="UniProtKB-UniRule"/>
</dbReference>
<dbReference type="PROSITE" id="PS50977">
    <property type="entry name" value="HTH_TETR_2"/>
    <property type="match status" value="1"/>
</dbReference>
<dbReference type="PANTHER" id="PTHR43479">
    <property type="entry name" value="ACREF/ENVCD OPERON REPRESSOR-RELATED"/>
    <property type="match status" value="1"/>
</dbReference>
<keyword evidence="3" id="KW-0812">Transmembrane</keyword>
<dbReference type="Pfam" id="PF14278">
    <property type="entry name" value="TetR_C_8"/>
    <property type="match status" value="1"/>
</dbReference>
<name>A0A5D8QCQ3_9THEO</name>
<dbReference type="AlphaFoldDB" id="A0A5D8QCQ3"/>
<evidence type="ECO:0000259" key="4">
    <source>
        <dbReference type="PROSITE" id="PS50977"/>
    </source>
</evidence>
<comment type="caution">
    <text evidence="5">The sequence shown here is derived from an EMBL/GenBank/DDBJ whole genome shotgun (WGS) entry which is preliminary data.</text>
</comment>
<dbReference type="Pfam" id="PF00440">
    <property type="entry name" value="TetR_N"/>
    <property type="match status" value="1"/>
</dbReference>
<reference evidence="5 6" key="1">
    <citation type="submission" date="2019-08" db="EMBL/GenBank/DDBJ databases">
        <title>Calorimonas adulescens gen. nov., sp. nov., an anaerobic thermophilic bacterium from Sakhalin hot spring.</title>
        <authorList>
            <person name="Khomyakova M.A."/>
            <person name="Merkel A.Y."/>
            <person name="Novikov A."/>
            <person name="Bonch-Osmolovskaya E.A."/>
            <person name="Slobodkin A.I."/>
        </authorList>
    </citation>
    <scope>NUCLEOTIDE SEQUENCE [LARGE SCALE GENOMIC DNA]</scope>
    <source>
        <strain evidence="5 6">A05MB</strain>
    </source>
</reference>
<organism evidence="5 6">
    <name type="scientific">Calorimonas adulescens</name>
    <dbReference type="NCBI Taxonomy" id="2606906"/>
    <lineage>
        <taxon>Bacteria</taxon>
        <taxon>Bacillati</taxon>
        <taxon>Bacillota</taxon>
        <taxon>Clostridia</taxon>
        <taxon>Thermoanaerobacterales</taxon>
        <taxon>Thermoanaerobacteraceae</taxon>
        <taxon>Calorimonas</taxon>
    </lineage>
</organism>
<accession>A0A5D8QCQ3</accession>
<feature type="transmembrane region" description="Helical" evidence="3">
    <location>
        <begin position="131"/>
        <end position="149"/>
    </location>
</feature>
<feature type="DNA-binding region" description="H-T-H motif" evidence="2">
    <location>
        <begin position="22"/>
        <end position="41"/>
    </location>
</feature>
<dbReference type="InterPro" id="IPR050624">
    <property type="entry name" value="HTH-type_Tx_Regulator"/>
</dbReference>
<dbReference type="InterPro" id="IPR009057">
    <property type="entry name" value="Homeodomain-like_sf"/>
</dbReference>
<evidence type="ECO:0000256" key="1">
    <source>
        <dbReference type="ARBA" id="ARBA00023125"/>
    </source>
</evidence>
<sequence length="180" mass="21485">MQEKIIKAMSKLLLTKAYRHITVNMICEEAYISRRTFYNYFNNKDHLVEYMVEKDFMENAFPLFSYHLGVSGCQSFFAYIKRNKTFYQRIFEYDEGTFLTKCLVNAYNKAIDLVEFYSIPARKNENKVNPMIYRLYSSYGIASVVVYWIKNGMKDDVEDIAKDLYLMMEKPLSYVRDHCL</sequence>
<proteinExistence type="predicted"/>